<comment type="caution">
    <text evidence="1">The sequence shown here is derived from an EMBL/GenBank/DDBJ whole genome shotgun (WGS) entry which is preliminary data.</text>
</comment>
<accession>A0A4Y7RUG5</accession>
<reference evidence="1 2" key="1">
    <citation type="journal article" date="2018" name="Environ. Microbiol.">
        <title>Novel energy conservation strategies and behaviour of Pelotomaculum schinkii driving syntrophic propionate catabolism.</title>
        <authorList>
            <person name="Hidalgo-Ahumada C.A.P."/>
            <person name="Nobu M.K."/>
            <person name="Narihiro T."/>
            <person name="Tamaki H."/>
            <person name="Liu W.T."/>
            <person name="Kamagata Y."/>
            <person name="Stams A.J.M."/>
            <person name="Imachi H."/>
            <person name="Sousa D.Z."/>
        </authorList>
    </citation>
    <scope>NUCLEOTIDE SEQUENCE [LARGE SCALE GENOMIC DNA]</scope>
    <source>
        <strain evidence="1 2">MGP</strain>
    </source>
</reference>
<sequence length="112" mass="12842">MRTGIANLPLHGHHCPRWLFERMVKLSSAIVEAIVEEYGAYEVLARLADPFWFQALGCVVGFDWHSSIRATVVRGKTTINKILRKYIAFINKIIGIIKYKNTGGKTWIQKRI</sequence>
<dbReference type="InterPro" id="IPR008482">
    <property type="entry name" value="DUF763"/>
</dbReference>
<evidence type="ECO:0008006" key="3">
    <source>
        <dbReference type="Google" id="ProtNLM"/>
    </source>
</evidence>
<protein>
    <recommendedName>
        <fullName evidence="3">DUF763 domain-containing protein</fullName>
    </recommendedName>
</protein>
<evidence type="ECO:0000313" key="1">
    <source>
        <dbReference type="EMBL" id="TEB11907.1"/>
    </source>
</evidence>
<dbReference type="Pfam" id="PF05559">
    <property type="entry name" value="DUF763"/>
    <property type="match status" value="1"/>
</dbReference>
<organism evidence="1 2">
    <name type="scientific">Pelotomaculum propionicicum</name>
    <dbReference type="NCBI Taxonomy" id="258475"/>
    <lineage>
        <taxon>Bacteria</taxon>
        <taxon>Bacillati</taxon>
        <taxon>Bacillota</taxon>
        <taxon>Clostridia</taxon>
        <taxon>Eubacteriales</taxon>
        <taxon>Desulfotomaculaceae</taxon>
        <taxon>Pelotomaculum</taxon>
    </lineage>
</organism>
<proteinExistence type="predicted"/>
<evidence type="ECO:0000313" key="2">
    <source>
        <dbReference type="Proteomes" id="UP000297597"/>
    </source>
</evidence>
<dbReference type="EMBL" id="QFFZ01000010">
    <property type="protein sequence ID" value="TEB11907.1"/>
    <property type="molecule type" value="Genomic_DNA"/>
</dbReference>
<dbReference type="RefSeq" id="WP_243119751.1">
    <property type="nucleotide sequence ID" value="NZ_QFFZ01000010.1"/>
</dbReference>
<name>A0A4Y7RUG5_9FIRM</name>
<dbReference type="PANTHER" id="PTHR38597:SF1">
    <property type="entry name" value="BLL3834 PROTEIN"/>
    <property type="match status" value="1"/>
</dbReference>
<dbReference type="PANTHER" id="PTHR38597">
    <property type="entry name" value="BLL3834 PROTEIN"/>
    <property type="match status" value="1"/>
</dbReference>
<keyword evidence="2" id="KW-1185">Reference proteome</keyword>
<dbReference type="AlphaFoldDB" id="A0A4Y7RUG5"/>
<gene>
    <name evidence="1" type="ORF">Pmgp_01274</name>
</gene>
<dbReference type="Proteomes" id="UP000297597">
    <property type="component" value="Unassembled WGS sequence"/>
</dbReference>